<proteinExistence type="inferred from homology"/>
<dbReference type="EMBL" id="JAPQKP010000005">
    <property type="protein sequence ID" value="KAJ5188053.1"/>
    <property type="molecule type" value="Genomic_DNA"/>
</dbReference>
<feature type="transmembrane region" description="Helical" evidence="7">
    <location>
        <begin position="150"/>
        <end position="170"/>
    </location>
</feature>
<dbReference type="PANTHER" id="PTHR23501">
    <property type="entry name" value="MAJOR FACILITATOR SUPERFAMILY"/>
    <property type="match status" value="1"/>
</dbReference>
<organism evidence="9 10">
    <name type="scientific">Penicillium cf. griseofulvum</name>
    <dbReference type="NCBI Taxonomy" id="2972120"/>
    <lineage>
        <taxon>Eukaryota</taxon>
        <taxon>Fungi</taxon>
        <taxon>Dikarya</taxon>
        <taxon>Ascomycota</taxon>
        <taxon>Pezizomycotina</taxon>
        <taxon>Eurotiomycetes</taxon>
        <taxon>Eurotiomycetidae</taxon>
        <taxon>Eurotiales</taxon>
        <taxon>Aspergillaceae</taxon>
        <taxon>Penicillium</taxon>
    </lineage>
</organism>
<dbReference type="GO" id="GO:0005886">
    <property type="term" value="C:plasma membrane"/>
    <property type="evidence" value="ECO:0007669"/>
    <property type="project" value="TreeGrafter"/>
</dbReference>
<evidence type="ECO:0000313" key="10">
    <source>
        <dbReference type="Proteomes" id="UP001150879"/>
    </source>
</evidence>
<evidence type="ECO:0000256" key="1">
    <source>
        <dbReference type="ARBA" id="ARBA00004141"/>
    </source>
</evidence>
<feature type="transmembrane region" description="Helical" evidence="7">
    <location>
        <begin position="254"/>
        <end position="279"/>
    </location>
</feature>
<evidence type="ECO:0000256" key="7">
    <source>
        <dbReference type="SAM" id="Phobius"/>
    </source>
</evidence>
<dbReference type="OrthoDB" id="10021397at2759"/>
<evidence type="ECO:0000256" key="5">
    <source>
        <dbReference type="ARBA" id="ARBA00022989"/>
    </source>
</evidence>
<protein>
    <recommendedName>
        <fullName evidence="8">Major facilitator superfamily (MFS) profile domain-containing protein</fullName>
    </recommendedName>
</protein>
<keyword evidence="3" id="KW-0813">Transport</keyword>
<feature type="transmembrane region" description="Helical" evidence="7">
    <location>
        <begin position="54"/>
        <end position="73"/>
    </location>
</feature>
<feature type="transmembrane region" description="Helical" evidence="7">
    <location>
        <begin position="327"/>
        <end position="346"/>
    </location>
</feature>
<feature type="transmembrane region" description="Helical" evidence="7">
    <location>
        <begin position="95"/>
        <end position="113"/>
    </location>
</feature>
<keyword evidence="6 7" id="KW-0472">Membrane</keyword>
<evidence type="ECO:0000259" key="8">
    <source>
        <dbReference type="PROSITE" id="PS50850"/>
    </source>
</evidence>
<comment type="similarity">
    <text evidence="2">Belongs to the major facilitator superfamily. TCR/Tet family.</text>
</comment>
<feature type="domain" description="Major facilitator superfamily (MFS) profile" evidence="8">
    <location>
        <begin position="60"/>
        <end position="555"/>
    </location>
</feature>
<dbReference type="SUPFAM" id="SSF103473">
    <property type="entry name" value="MFS general substrate transporter"/>
    <property type="match status" value="1"/>
</dbReference>
<dbReference type="FunFam" id="1.20.1250.20:FF:000429">
    <property type="entry name" value="MFS drug efflux transporter, putative"/>
    <property type="match status" value="1"/>
</dbReference>
<feature type="transmembrane region" description="Helical" evidence="7">
    <location>
        <begin position="358"/>
        <end position="378"/>
    </location>
</feature>
<keyword evidence="4 7" id="KW-0812">Transmembrane</keyword>
<feature type="transmembrane region" description="Helical" evidence="7">
    <location>
        <begin position="532"/>
        <end position="550"/>
    </location>
</feature>
<dbReference type="PANTHER" id="PTHR23501:SF12">
    <property type="entry name" value="MAJOR FACILITATOR SUPERFAMILY (MFS) PROFILE DOMAIN-CONTAINING PROTEIN-RELATED"/>
    <property type="match status" value="1"/>
</dbReference>
<feature type="transmembrane region" description="Helical" evidence="7">
    <location>
        <begin position="214"/>
        <end position="233"/>
    </location>
</feature>
<reference evidence="9" key="2">
    <citation type="journal article" date="2023" name="IMA Fungus">
        <title>Comparative genomic study of the Penicillium genus elucidates a diverse pangenome and 15 lateral gene transfer events.</title>
        <authorList>
            <person name="Petersen C."/>
            <person name="Sorensen T."/>
            <person name="Nielsen M.R."/>
            <person name="Sondergaard T.E."/>
            <person name="Sorensen J.L."/>
            <person name="Fitzpatrick D.A."/>
            <person name="Frisvad J.C."/>
            <person name="Nielsen K.L."/>
        </authorList>
    </citation>
    <scope>NUCLEOTIDE SEQUENCE</scope>
    <source>
        <strain evidence="9">IBT 16849</strain>
    </source>
</reference>
<feature type="transmembrane region" description="Helical" evidence="7">
    <location>
        <begin position="390"/>
        <end position="407"/>
    </location>
</feature>
<dbReference type="Gene3D" id="1.20.1250.20">
    <property type="entry name" value="MFS general substrate transporter like domains"/>
    <property type="match status" value="1"/>
</dbReference>
<evidence type="ECO:0000256" key="4">
    <source>
        <dbReference type="ARBA" id="ARBA00022692"/>
    </source>
</evidence>
<dbReference type="Proteomes" id="UP001150879">
    <property type="component" value="Unassembled WGS sequence"/>
</dbReference>
<feature type="transmembrane region" description="Helical" evidence="7">
    <location>
        <begin position="125"/>
        <end position="144"/>
    </location>
</feature>
<dbReference type="PROSITE" id="PS50850">
    <property type="entry name" value="MFS"/>
    <property type="match status" value="1"/>
</dbReference>
<dbReference type="InterPro" id="IPR036259">
    <property type="entry name" value="MFS_trans_sf"/>
</dbReference>
<evidence type="ECO:0000256" key="6">
    <source>
        <dbReference type="ARBA" id="ARBA00023136"/>
    </source>
</evidence>
<evidence type="ECO:0000256" key="2">
    <source>
        <dbReference type="ARBA" id="ARBA00007520"/>
    </source>
</evidence>
<dbReference type="AlphaFoldDB" id="A0A9W9IZT3"/>
<keyword evidence="10" id="KW-1185">Reference proteome</keyword>
<name>A0A9W9IZT3_9EURO</name>
<dbReference type="InterPro" id="IPR011701">
    <property type="entry name" value="MFS"/>
</dbReference>
<evidence type="ECO:0000313" key="9">
    <source>
        <dbReference type="EMBL" id="KAJ5188053.1"/>
    </source>
</evidence>
<reference evidence="9" key="1">
    <citation type="submission" date="2022-11" db="EMBL/GenBank/DDBJ databases">
        <authorList>
            <person name="Petersen C."/>
        </authorList>
    </citation>
    <scope>NUCLEOTIDE SEQUENCE</scope>
    <source>
        <strain evidence="9">IBT 16849</strain>
    </source>
</reference>
<dbReference type="InterPro" id="IPR020846">
    <property type="entry name" value="MFS_dom"/>
</dbReference>
<dbReference type="GO" id="GO:0022857">
    <property type="term" value="F:transmembrane transporter activity"/>
    <property type="evidence" value="ECO:0007669"/>
    <property type="project" value="InterPro"/>
</dbReference>
<evidence type="ECO:0000256" key="3">
    <source>
        <dbReference type="ARBA" id="ARBA00022448"/>
    </source>
</evidence>
<feature type="transmembrane region" description="Helical" evidence="7">
    <location>
        <begin position="182"/>
        <end position="202"/>
    </location>
</feature>
<feature type="transmembrane region" description="Helical" evidence="7">
    <location>
        <begin position="453"/>
        <end position="476"/>
    </location>
</feature>
<accession>A0A9W9IZT3</accession>
<gene>
    <name evidence="9" type="ORF">N7472_007067</name>
</gene>
<dbReference type="Pfam" id="PF07690">
    <property type="entry name" value="MFS_1"/>
    <property type="match status" value="1"/>
</dbReference>
<feature type="transmembrane region" description="Helical" evidence="7">
    <location>
        <begin position="419"/>
        <end position="441"/>
    </location>
</feature>
<feature type="transmembrane region" description="Helical" evidence="7">
    <location>
        <begin position="285"/>
        <end position="306"/>
    </location>
</feature>
<sequence length="563" mass="60365">MEAVPNQHFKGDLEEAPTEVPEANAIHQSLSNLSHKDEKVKEDTRPATGRPMSGWRRIVIAIAINTGSFLYGLDNTIVADIQGSVVERFGEIEKLSWLGSGFPLGSIALLLAIGKAYGLWDIKWLWVLSIIIFQIGSAICGAAPNMNALIIGRVIAGAGGAGMYLGGLNLTAVLTTLEERPIYMAVNGVVWGVGTILGPIVGGAFVQSSATWRWAFYINLVIGAVFAPVYLFIVPGFQPDPSRTYLQKLAAMDWLGTVLFAAIYATWIVALTFGGATWAWSDGRIIAVFVVFGVTLIAFCLTQHFCVLTNKDMRIFPGELLKKRTTVLLHILTASCGAAMFVPLYYIPLFFQFRGDDAIQAAVRLLPFVFLLVFFMLLNGALMPKFGYYMPWYLFSGITIVIGGALMSTVESTTSTSAIYGYSVLIAIGAGATSQAGYSIAPAKVEGRLIPSAIAFVNIAQIGAIVIALTLSGTLFQNLTYNRLVGPLGAAGLNSKEIRSTLSGSLSPIYAHLSGDLKEVVNLAIVSSVGQLYYLVVAAGALIIVCSALLKREKIYMTLEAGG</sequence>
<comment type="subcellular location">
    <subcellularLocation>
        <location evidence="1">Membrane</location>
        <topology evidence="1">Multi-pass membrane protein</topology>
    </subcellularLocation>
</comment>
<keyword evidence="5 7" id="KW-1133">Transmembrane helix</keyword>
<comment type="caution">
    <text evidence="9">The sequence shown here is derived from an EMBL/GenBank/DDBJ whole genome shotgun (WGS) entry which is preliminary data.</text>
</comment>